<dbReference type="Gene3D" id="2.60.40.790">
    <property type="match status" value="1"/>
</dbReference>
<keyword evidence="5" id="KW-1185">Reference proteome</keyword>
<comment type="caution">
    <text evidence="4">The sequence shown here is derived from an EMBL/GenBank/DDBJ whole genome shotgun (WGS) entry which is preliminary data.</text>
</comment>
<name>A0ABT0SEG1_9GAMM</name>
<dbReference type="SUPFAM" id="SSF49764">
    <property type="entry name" value="HSP20-like chaperones"/>
    <property type="match status" value="1"/>
</dbReference>
<dbReference type="PROSITE" id="PS01031">
    <property type="entry name" value="SHSP"/>
    <property type="match status" value="1"/>
</dbReference>
<dbReference type="InterPro" id="IPR008978">
    <property type="entry name" value="HSP20-like_chaperone"/>
</dbReference>
<dbReference type="PANTHER" id="PTHR11527">
    <property type="entry name" value="HEAT-SHOCK PROTEIN 20 FAMILY MEMBER"/>
    <property type="match status" value="1"/>
</dbReference>
<sequence length="146" mass="16020">MSIVRYRQWPTQPDIRHLLAPLLETPREAVAGGRWQPAVDIHEQQDGFVLHADLPGVDPASIELQMDKNVLSIRGERSAPLAADGERFSRIERGQGAFERRFALPDSADAEGIAARSRDGVLEVRIPKRVEAAPRRIPIEAGTGGG</sequence>
<gene>
    <name evidence="4" type="ORF">K5L01_02200</name>
</gene>
<evidence type="ECO:0000256" key="2">
    <source>
        <dbReference type="RuleBase" id="RU003616"/>
    </source>
</evidence>
<evidence type="ECO:0000259" key="3">
    <source>
        <dbReference type="PROSITE" id="PS01031"/>
    </source>
</evidence>
<evidence type="ECO:0000256" key="1">
    <source>
        <dbReference type="PROSITE-ProRule" id="PRU00285"/>
    </source>
</evidence>
<feature type="domain" description="SHSP" evidence="3">
    <location>
        <begin position="30"/>
        <end position="142"/>
    </location>
</feature>
<protein>
    <submittedName>
        <fullName evidence="4">Hsp20/alpha crystallin family protein</fullName>
    </submittedName>
</protein>
<organism evidence="4 5">
    <name type="scientific">Stenotrophomonas mori</name>
    <dbReference type="NCBI Taxonomy" id="2871096"/>
    <lineage>
        <taxon>Bacteria</taxon>
        <taxon>Pseudomonadati</taxon>
        <taxon>Pseudomonadota</taxon>
        <taxon>Gammaproteobacteria</taxon>
        <taxon>Lysobacterales</taxon>
        <taxon>Lysobacteraceae</taxon>
        <taxon>Stenotrophomonas</taxon>
    </lineage>
</organism>
<proteinExistence type="inferred from homology"/>
<dbReference type="RefSeq" id="WP_250061535.1">
    <property type="nucleotide sequence ID" value="NZ_JAIKTS010000001.1"/>
</dbReference>
<dbReference type="CDD" id="cd06464">
    <property type="entry name" value="ACD_sHsps-like"/>
    <property type="match status" value="1"/>
</dbReference>
<comment type="similarity">
    <text evidence="1 2">Belongs to the small heat shock protein (HSP20) family.</text>
</comment>
<reference evidence="4 5" key="1">
    <citation type="submission" date="2021-08" db="EMBL/GenBank/DDBJ databases">
        <title>Novel members of of the genus Stenotrophomonas from differernt environment.</title>
        <authorList>
            <person name="Deng Y."/>
        </authorList>
    </citation>
    <scope>NUCLEOTIDE SEQUENCE [LARGE SCALE GENOMIC DNA]</scope>
    <source>
        <strain evidence="4 5">CPCC 101365</strain>
    </source>
</reference>
<dbReference type="InterPro" id="IPR002068">
    <property type="entry name" value="A-crystallin/Hsp20_dom"/>
</dbReference>
<accession>A0ABT0SEG1</accession>
<dbReference type="EMBL" id="JAIKTS010000001">
    <property type="protein sequence ID" value="MCL7713473.1"/>
    <property type="molecule type" value="Genomic_DNA"/>
</dbReference>
<dbReference type="Pfam" id="PF00011">
    <property type="entry name" value="HSP20"/>
    <property type="match status" value="1"/>
</dbReference>
<dbReference type="Proteomes" id="UP001431235">
    <property type="component" value="Unassembled WGS sequence"/>
</dbReference>
<evidence type="ECO:0000313" key="5">
    <source>
        <dbReference type="Proteomes" id="UP001431235"/>
    </source>
</evidence>
<dbReference type="InterPro" id="IPR031107">
    <property type="entry name" value="Small_HSP"/>
</dbReference>
<evidence type="ECO:0000313" key="4">
    <source>
        <dbReference type="EMBL" id="MCL7713473.1"/>
    </source>
</evidence>